<evidence type="ECO:0000256" key="3">
    <source>
        <dbReference type="ARBA" id="ARBA00022729"/>
    </source>
</evidence>
<dbReference type="EMBL" id="JAHWXT010000005">
    <property type="protein sequence ID" value="MCF0265669.1"/>
    <property type="molecule type" value="Genomic_DNA"/>
</dbReference>
<dbReference type="PANTHER" id="PTHR34596">
    <property type="entry name" value="CHITOPORIN"/>
    <property type="match status" value="1"/>
</dbReference>
<proteinExistence type="inferred from homology"/>
<accession>A0A8X8GLJ1</accession>
<dbReference type="InterPro" id="IPR023614">
    <property type="entry name" value="Porin_dom_sf"/>
</dbReference>
<dbReference type="Proteomes" id="UP000887320">
    <property type="component" value="Unassembled WGS sequence"/>
</dbReference>
<dbReference type="InterPro" id="IPR005318">
    <property type="entry name" value="OM_porin_bac"/>
</dbReference>
<feature type="chain" id="PRO_5036456814" evidence="4">
    <location>
        <begin position="24"/>
        <end position="402"/>
    </location>
</feature>
<reference evidence="5" key="1">
    <citation type="submission" date="2021-07" db="EMBL/GenBank/DDBJ databases">
        <authorList>
            <person name="Fernandez M."/>
            <person name="Pereira P."/>
            <person name="Torres Tejerizo G.A."/>
            <person name="Gonzalez P."/>
            <person name="Agostini E."/>
        </authorList>
    </citation>
    <scope>NUCLEOTIDE SEQUENCE</scope>
    <source>
        <strain evidence="5">SFC 500-1A</strain>
    </source>
</reference>
<evidence type="ECO:0000256" key="1">
    <source>
        <dbReference type="ARBA" id="ARBA00009075"/>
    </source>
</evidence>
<dbReference type="GO" id="GO:0016020">
    <property type="term" value="C:membrane"/>
    <property type="evidence" value="ECO:0007669"/>
    <property type="project" value="InterPro"/>
</dbReference>
<dbReference type="GO" id="GO:0015288">
    <property type="term" value="F:porin activity"/>
    <property type="evidence" value="ECO:0007669"/>
    <property type="project" value="TreeGrafter"/>
</dbReference>
<organism evidence="5 6">
    <name type="scientific">Acinetobacter guillouiae</name>
    <name type="common">Acinetobacter genomosp. 11</name>
    <dbReference type="NCBI Taxonomy" id="106649"/>
    <lineage>
        <taxon>Bacteria</taxon>
        <taxon>Pseudomonadati</taxon>
        <taxon>Pseudomonadota</taxon>
        <taxon>Gammaproteobacteria</taxon>
        <taxon>Moraxellales</taxon>
        <taxon>Moraxellaceae</taxon>
        <taxon>Acinetobacter</taxon>
    </lineage>
</organism>
<gene>
    <name evidence="5" type="ORF">KW868_14565</name>
</gene>
<keyword evidence="3 4" id="KW-0732">Signal</keyword>
<dbReference type="Gene3D" id="2.40.160.10">
    <property type="entry name" value="Porin"/>
    <property type="match status" value="1"/>
</dbReference>
<evidence type="ECO:0000256" key="2">
    <source>
        <dbReference type="ARBA" id="ARBA00022448"/>
    </source>
</evidence>
<dbReference type="AlphaFoldDB" id="A0A8X8GLJ1"/>
<feature type="signal peptide" evidence="4">
    <location>
        <begin position="1"/>
        <end position="23"/>
    </location>
</feature>
<sequence>MKKTLYIVPLACAMAATGNYVFAKDVNIDVTLKNLYANRDPDEQTKPITGSWSQSVIARGNTQYALSDDTKLLFTGSVQYARRLSEDKHLNDMILPFDVNTQKQASSYNKVAGSMGVQHKNHKVTWGEQWVDTPLATTDYSRQLITIYQGLLYSGQLNKQLNVDIGYLDKYSPRNEEDFRKISVNKKESDGLAYIDLKHKAFDNKLQTQIFVSELEDLYNQYSIGLNYKNSIEQFRFNTKFRYYYTEETGVELLGDIDNQYIGLLHEISYGPNTIGLGIQKIEGDSNFPMLDGAVPVLSYINWTQGTFNKANELSYHVTFNHDASWALPGLNLLLRYVDGQNYMINDQKGFDESEFDIIMNYRMNEGRFKGLGFQWLNLNYKNDLKGDYIENRFFTTYTMNF</sequence>
<comment type="caution">
    <text evidence="5">The sequence shown here is derived from an EMBL/GenBank/DDBJ whole genome shotgun (WGS) entry which is preliminary data.</text>
</comment>
<dbReference type="PANTHER" id="PTHR34596:SF2">
    <property type="entry name" value="CHITOPORIN"/>
    <property type="match status" value="1"/>
</dbReference>
<protein>
    <submittedName>
        <fullName evidence="5">OprD family porin</fullName>
    </submittedName>
</protein>
<evidence type="ECO:0000313" key="5">
    <source>
        <dbReference type="EMBL" id="MCF0265669.1"/>
    </source>
</evidence>
<comment type="similarity">
    <text evidence="1">Belongs to the outer membrane porin (Opr) (TC 1.B.25) family.</text>
</comment>
<name>A0A8X8GLJ1_ACIGI</name>
<dbReference type="Pfam" id="PF03573">
    <property type="entry name" value="OprD"/>
    <property type="match status" value="1"/>
</dbReference>
<evidence type="ECO:0000313" key="6">
    <source>
        <dbReference type="Proteomes" id="UP000887320"/>
    </source>
</evidence>
<keyword evidence="2" id="KW-0813">Transport</keyword>
<evidence type="ECO:0000256" key="4">
    <source>
        <dbReference type="SAM" id="SignalP"/>
    </source>
</evidence>
<dbReference type="RefSeq" id="WP_234623754.1">
    <property type="nucleotide sequence ID" value="NZ_JAHWXT010000005.1"/>
</dbReference>